<gene>
    <name evidence="2" type="ORF">METZ01_LOCUS196138</name>
</gene>
<evidence type="ECO:0000313" key="2">
    <source>
        <dbReference type="EMBL" id="SVB43284.1"/>
    </source>
</evidence>
<reference evidence="2" key="1">
    <citation type="submission" date="2018-05" db="EMBL/GenBank/DDBJ databases">
        <authorList>
            <person name="Lanie J.A."/>
            <person name="Ng W.-L."/>
            <person name="Kazmierczak K.M."/>
            <person name="Andrzejewski T.M."/>
            <person name="Davidsen T.M."/>
            <person name="Wayne K.J."/>
            <person name="Tettelin H."/>
            <person name="Glass J.I."/>
            <person name="Rusch D."/>
            <person name="Podicherti R."/>
            <person name="Tsui H.-C.T."/>
            <person name="Winkler M.E."/>
        </authorList>
    </citation>
    <scope>NUCLEOTIDE SEQUENCE</scope>
</reference>
<evidence type="ECO:0000259" key="1">
    <source>
        <dbReference type="Pfam" id="PF16694"/>
    </source>
</evidence>
<protein>
    <recommendedName>
        <fullName evidence="1">Cytochrome P460 domain-containing protein</fullName>
    </recommendedName>
</protein>
<name>A0A382DZG7_9ZZZZ</name>
<accession>A0A382DZG7</accession>
<dbReference type="Gene3D" id="3.50.70.20">
    <property type="entry name" value="Cytochrome P460"/>
    <property type="match status" value="1"/>
</dbReference>
<dbReference type="InterPro" id="IPR038142">
    <property type="entry name" value="Cytochrome_P460_sp"/>
</dbReference>
<dbReference type="Pfam" id="PF16694">
    <property type="entry name" value="Cytochrome_P460"/>
    <property type="match status" value="1"/>
</dbReference>
<organism evidence="2">
    <name type="scientific">marine metagenome</name>
    <dbReference type="NCBI Taxonomy" id="408172"/>
    <lineage>
        <taxon>unclassified sequences</taxon>
        <taxon>metagenomes</taxon>
        <taxon>ecological metagenomes</taxon>
    </lineage>
</organism>
<sequence length="177" mass="19916">MMCGLALCLIMILIGCASLNTGAGKVSTDGMVKITKKRIPMDTAVMVLCISRPDLYSPHTMAEADIFANAKVIDYRRENPKEFVYPIGSMFIKKKYSKSKKQEKPDEIGTVMVKKANTGKVTDWEFNFLRLNDGKLLNPKTPAGQHSCIKCHQRYASRGYVSRESEFAMQEFFSSLK</sequence>
<dbReference type="AlphaFoldDB" id="A0A382DZG7"/>
<dbReference type="EMBL" id="UINC01041680">
    <property type="protein sequence ID" value="SVB43284.1"/>
    <property type="molecule type" value="Genomic_DNA"/>
</dbReference>
<feature type="domain" description="Cytochrome P460" evidence="1">
    <location>
        <begin position="64"/>
        <end position="161"/>
    </location>
</feature>
<dbReference type="InterPro" id="IPR032033">
    <property type="entry name" value="Cytochrome_P460"/>
</dbReference>
<proteinExistence type="predicted"/>